<dbReference type="Proteomes" id="UP000248966">
    <property type="component" value="Unassembled WGS sequence"/>
</dbReference>
<gene>
    <name evidence="2" type="ORF">LAH08_05927</name>
</gene>
<evidence type="ECO:0000313" key="3">
    <source>
        <dbReference type="Proteomes" id="UP000248966"/>
    </source>
</evidence>
<feature type="compositionally biased region" description="Pro residues" evidence="1">
    <location>
        <begin position="1"/>
        <end position="19"/>
    </location>
</feature>
<evidence type="ECO:0000313" key="2">
    <source>
        <dbReference type="EMBL" id="RAN94092.1"/>
    </source>
</evidence>
<protein>
    <recommendedName>
        <fullName evidence="4">Flavin reductase</fullName>
    </recommendedName>
</protein>
<name>A0A328MT86_9ACTN</name>
<comment type="caution">
    <text evidence="2">The sequence shown here is derived from an EMBL/GenBank/DDBJ whole genome shotgun (WGS) entry which is preliminary data.</text>
</comment>
<sequence length="93" mass="10362">MPKPSPHPDQPRPLAPPGRPAVTTHHPIKPAWTCGGCAGEWPCHTRRRELRAEYDRAPVSLALYLAAHFVDAAQDLAHVPAGNLHYRFLGWTR</sequence>
<organism evidence="2 3">
    <name type="scientific">Micromonospora noduli</name>
    <dbReference type="NCBI Taxonomy" id="709876"/>
    <lineage>
        <taxon>Bacteria</taxon>
        <taxon>Bacillati</taxon>
        <taxon>Actinomycetota</taxon>
        <taxon>Actinomycetes</taxon>
        <taxon>Micromonosporales</taxon>
        <taxon>Micromonosporaceae</taxon>
        <taxon>Micromonospora</taxon>
    </lineage>
</organism>
<reference evidence="2 3" key="1">
    <citation type="submission" date="2018-03" db="EMBL/GenBank/DDBJ databases">
        <title>Defining the species Micromonospora saelicesensis and Micromonospora noduli under the framework of genomics.</title>
        <authorList>
            <person name="Riesco R."/>
            <person name="Trujillo M.E."/>
        </authorList>
    </citation>
    <scope>NUCLEOTIDE SEQUENCE [LARGE SCALE GENOMIC DNA]</scope>
    <source>
        <strain evidence="2 3">LAH08</strain>
    </source>
</reference>
<dbReference type="EMBL" id="PYAA01000044">
    <property type="protein sequence ID" value="RAN94092.1"/>
    <property type="molecule type" value="Genomic_DNA"/>
</dbReference>
<evidence type="ECO:0008006" key="4">
    <source>
        <dbReference type="Google" id="ProtNLM"/>
    </source>
</evidence>
<feature type="region of interest" description="Disordered" evidence="1">
    <location>
        <begin position="1"/>
        <end position="26"/>
    </location>
</feature>
<evidence type="ECO:0000256" key="1">
    <source>
        <dbReference type="SAM" id="MobiDB-lite"/>
    </source>
</evidence>
<proteinExistence type="predicted"/>
<accession>A0A328MT86</accession>
<dbReference type="AlphaFoldDB" id="A0A328MT86"/>